<evidence type="ECO:0000313" key="2">
    <source>
        <dbReference type="EMBL" id="SNT36803.1"/>
    </source>
</evidence>
<reference evidence="2 3" key="1">
    <citation type="submission" date="2017-06" db="EMBL/GenBank/DDBJ databases">
        <authorList>
            <person name="Kim H.J."/>
            <person name="Triplett B.A."/>
        </authorList>
    </citation>
    <scope>NUCLEOTIDE SEQUENCE [LARGE SCALE GENOMIC DNA]</scope>
    <source>
        <strain evidence="2 3">DSM 18704</strain>
    </source>
</reference>
<organism evidence="2 3">
    <name type="scientific">Granulicella rosea</name>
    <dbReference type="NCBI Taxonomy" id="474952"/>
    <lineage>
        <taxon>Bacteria</taxon>
        <taxon>Pseudomonadati</taxon>
        <taxon>Acidobacteriota</taxon>
        <taxon>Terriglobia</taxon>
        <taxon>Terriglobales</taxon>
        <taxon>Acidobacteriaceae</taxon>
        <taxon>Granulicella</taxon>
    </lineage>
</organism>
<dbReference type="AlphaFoldDB" id="A0A239M3V8"/>
<accession>A0A239M3V8</accession>
<evidence type="ECO:0008006" key="4">
    <source>
        <dbReference type="Google" id="ProtNLM"/>
    </source>
</evidence>
<keyword evidence="3" id="KW-1185">Reference proteome</keyword>
<feature type="signal peptide" evidence="1">
    <location>
        <begin position="1"/>
        <end position="23"/>
    </location>
</feature>
<dbReference type="RefSeq" id="WP_089410045.1">
    <property type="nucleotide sequence ID" value="NZ_FZOU01000009.1"/>
</dbReference>
<evidence type="ECO:0000313" key="3">
    <source>
        <dbReference type="Proteomes" id="UP000198356"/>
    </source>
</evidence>
<dbReference type="OrthoDB" id="113819at2"/>
<proteinExistence type="predicted"/>
<feature type="chain" id="PRO_5012467070" description="Spondin_N" evidence="1">
    <location>
        <begin position="24"/>
        <end position="249"/>
    </location>
</feature>
<evidence type="ECO:0000256" key="1">
    <source>
        <dbReference type="SAM" id="SignalP"/>
    </source>
</evidence>
<name>A0A239M3V8_9BACT</name>
<dbReference type="Proteomes" id="UP000198356">
    <property type="component" value="Unassembled WGS sequence"/>
</dbReference>
<protein>
    <recommendedName>
        <fullName evidence="4">Spondin_N</fullName>
    </recommendedName>
</protein>
<dbReference type="EMBL" id="FZOU01000009">
    <property type="protein sequence ID" value="SNT36803.1"/>
    <property type="molecule type" value="Genomic_DNA"/>
</dbReference>
<gene>
    <name evidence="2" type="ORF">SAMN05421770_10961</name>
</gene>
<keyword evidence="1" id="KW-0732">Signal</keyword>
<sequence>MLIAPLMTAAALALNLASAPADAALAPQTTLPIVFTRSVDAGRAHIGDAIAAKTTQAVRLANGHVLPAGSQVLGHVTAGAAFRYDSTPYAKQPQAELAFTFDAVVDHGQQIPLKVVVRAMADPLTASAASESFSSDDTLATTTQVGGDQVQGSQEEVLSRDGDVVAYRRGSGVYAHLIAAQGNAPRGCDASNTEQSVSLFSASACGLYGFTDVSMTDAGDGGAVVLASRRRSPKIWAHSHALLEVVAAQ</sequence>